<accession>A0ACC2PN28</accession>
<reference evidence="1" key="1">
    <citation type="submission" date="2023-04" db="EMBL/GenBank/DDBJ databases">
        <title>A chromosome-level genome assembly of the parasitoid wasp Eretmocerus hayati.</title>
        <authorList>
            <person name="Zhong Y."/>
            <person name="Liu S."/>
            <person name="Liu Y."/>
        </authorList>
    </citation>
    <scope>NUCLEOTIDE SEQUENCE</scope>
    <source>
        <strain evidence="1">ZJU_SS_LIU_2023</strain>
    </source>
</reference>
<dbReference type="Proteomes" id="UP001239111">
    <property type="component" value="Chromosome 1"/>
</dbReference>
<dbReference type="EMBL" id="CM056741">
    <property type="protein sequence ID" value="KAJ8684863.1"/>
    <property type="molecule type" value="Genomic_DNA"/>
</dbReference>
<comment type="caution">
    <text evidence="1">The sequence shown here is derived from an EMBL/GenBank/DDBJ whole genome shotgun (WGS) entry which is preliminary data.</text>
</comment>
<sequence>MCSYVSYVSLNLMSDAEENRGDTPKTQQGTKYASKESVRGRRESVRKNLGEQFSDEFDLRNSLSEESETVEMTKDKSDDNSNDKTDNGDGQSESVANIRDLITGERPADIDTQIKSRILKIYAESDDKCLRRLLKGSISNERKPSQILYRIYNLNKFGCREPVLITIFLEILDARTRRALIATEYTSLQKLAEISDAMHAHDDGMAGISSASVSDPNYKELTCLLFSQIAINV</sequence>
<evidence type="ECO:0000313" key="1">
    <source>
        <dbReference type="EMBL" id="KAJ8684863.1"/>
    </source>
</evidence>
<protein>
    <submittedName>
        <fullName evidence="1">Uncharacterized protein</fullName>
    </submittedName>
</protein>
<gene>
    <name evidence="1" type="ORF">QAD02_020656</name>
</gene>
<evidence type="ECO:0000313" key="2">
    <source>
        <dbReference type="Proteomes" id="UP001239111"/>
    </source>
</evidence>
<keyword evidence="2" id="KW-1185">Reference proteome</keyword>
<organism evidence="1 2">
    <name type="scientific">Eretmocerus hayati</name>
    <dbReference type="NCBI Taxonomy" id="131215"/>
    <lineage>
        <taxon>Eukaryota</taxon>
        <taxon>Metazoa</taxon>
        <taxon>Ecdysozoa</taxon>
        <taxon>Arthropoda</taxon>
        <taxon>Hexapoda</taxon>
        <taxon>Insecta</taxon>
        <taxon>Pterygota</taxon>
        <taxon>Neoptera</taxon>
        <taxon>Endopterygota</taxon>
        <taxon>Hymenoptera</taxon>
        <taxon>Apocrita</taxon>
        <taxon>Proctotrupomorpha</taxon>
        <taxon>Chalcidoidea</taxon>
        <taxon>Aphelinidae</taxon>
        <taxon>Aphelininae</taxon>
        <taxon>Eretmocerus</taxon>
    </lineage>
</organism>
<proteinExistence type="predicted"/>
<name>A0ACC2PN28_9HYME</name>